<dbReference type="InterPro" id="IPR003439">
    <property type="entry name" value="ABC_transporter-like_ATP-bd"/>
</dbReference>
<dbReference type="CDD" id="cd03260">
    <property type="entry name" value="ABC_PstB_phosphate_transporter"/>
    <property type="match status" value="1"/>
</dbReference>
<evidence type="ECO:0000313" key="3">
    <source>
        <dbReference type="EMBL" id="OGM01733.1"/>
    </source>
</evidence>
<name>A0A1F7WFZ8_9BACT</name>
<proteinExistence type="predicted"/>
<dbReference type="SUPFAM" id="SSF52540">
    <property type="entry name" value="P-loop containing nucleoside triphosphate hydrolases"/>
    <property type="match status" value="1"/>
</dbReference>
<accession>A0A1F7WFZ8</accession>
<dbReference type="InterPro" id="IPR017871">
    <property type="entry name" value="ABC_transporter-like_CS"/>
</dbReference>
<dbReference type="GO" id="GO:0035435">
    <property type="term" value="P:phosphate ion transmembrane transport"/>
    <property type="evidence" value="ECO:0007669"/>
    <property type="project" value="InterPro"/>
</dbReference>
<organism evidence="3 4">
    <name type="scientific">Candidatus Wallbacteria bacterium GWC2_49_35</name>
    <dbReference type="NCBI Taxonomy" id="1817813"/>
    <lineage>
        <taxon>Bacteria</taxon>
        <taxon>Candidatus Walliibacteriota</taxon>
    </lineage>
</organism>
<feature type="non-terminal residue" evidence="3">
    <location>
        <position position="208"/>
    </location>
</feature>
<dbReference type="PANTHER" id="PTHR43423">
    <property type="entry name" value="ABC TRANSPORTER I FAMILY MEMBER 17"/>
    <property type="match status" value="1"/>
</dbReference>
<gene>
    <name evidence="3" type="ORF">A2008_00295</name>
</gene>
<dbReference type="Proteomes" id="UP000178735">
    <property type="component" value="Unassembled WGS sequence"/>
</dbReference>
<dbReference type="PANTHER" id="PTHR43423:SF1">
    <property type="entry name" value="ABC TRANSPORTER I FAMILY MEMBER 17"/>
    <property type="match status" value="1"/>
</dbReference>
<comment type="caution">
    <text evidence="3">The sequence shown here is derived from an EMBL/GenBank/DDBJ whole genome shotgun (WGS) entry which is preliminary data.</text>
</comment>
<evidence type="ECO:0000313" key="4">
    <source>
        <dbReference type="Proteomes" id="UP000178735"/>
    </source>
</evidence>
<keyword evidence="1" id="KW-0813">Transport</keyword>
<dbReference type="AlphaFoldDB" id="A0A1F7WFZ8"/>
<dbReference type="PROSITE" id="PS50893">
    <property type="entry name" value="ABC_TRANSPORTER_2"/>
    <property type="match status" value="1"/>
</dbReference>
<dbReference type="GO" id="GO:0005524">
    <property type="term" value="F:ATP binding"/>
    <property type="evidence" value="ECO:0007669"/>
    <property type="project" value="InterPro"/>
</dbReference>
<dbReference type="Gene3D" id="3.40.50.300">
    <property type="entry name" value="P-loop containing nucleotide triphosphate hydrolases"/>
    <property type="match status" value="1"/>
</dbReference>
<evidence type="ECO:0000256" key="1">
    <source>
        <dbReference type="ARBA" id="ARBA00022448"/>
    </source>
</evidence>
<evidence type="ECO:0000259" key="2">
    <source>
        <dbReference type="PROSITE" id="PS50893"/>
    </source>
</evidence>
<dbReference type="EMBL" id="MGFH01000226">
    <property type="protein sequence ID" value="OGM01733.1"/>
    <property type="molecule type" value="Genomic_DNA"/>
</dbReference>
<dbReference type="GO" id="GO:0005315">
    <property type="term" value="F:phosphate transmembrane transporter activity"/>
    <property type="evidence" value="ECO:0007669"/>
    <property type="project" value="InterPro"/>
</dbReference>
<dbReference type="PROSITE" id="PS00211">
    <property type="entry name" value="ABC_TRANSPORTER_1"/>
    <property type="match status" value="1"/>
</dbReference>
<sequence>METVQDGVKIKLKFENFGVSFLPDRPGGTSVEALGEVNMTVPDRQVFSVIGPSRSGKTSLLRSINRLNDLQPNFRASGNILIDGSPVYGSSDIDVTVLRRKAGMVFARPVVLPLSIYENIAYGPRLAGRKSKSDMDEIVETSLRDSYLWEEVKDRLASPAVSLSGGQRQRLCIARVLGMRPDVIMFDEPTSALDPVSTAKIEETVTAL</sequence>
<feature type="domain" description="ABC transporter" evidence="2">
    <location>
        <begin position="12"/>
        <end position="208"/>
    </location>
</feature>
<protein>
    <recommendedName>
        <fullName evidence="2">ABC transporter domain-containing protein</fullName>
    </recommendedName>
</protein>
<dbReference type="InterPro" id="IPR005670">
    <property type="entry name" value="PstB-like"/>
</dbReference>
<reference evidence="3 4" key="1">
    <citation type="journal article" date="2016" name="Nat. Commun.">
        <title>Thousands of microbial genomes shed light on interconnected biogeochemical processes in an aquifer system.</title>
        <authorList>
            <person name="Anantharaman K."/>
            <person name="Brown C.T."/>
            <person name="Hug L.A."/>
            <person name="Sharon I."/>
            <person name="Castelle C.J."/>
            <person name="Probst A.J."/>
            <person name="Thomas B.C."/>
            <person name="Singh A."/>
            <person name="Wilkins M.J."/>
            <person name="Karaoz U."/>
            <person name="Brodie E.L."/>
            <person name="Williams K.H."/>
            <person name="Hubbard S.S."/>
            <person name="Banfield J.F."/>
        </authorList>
    </citation>
    <scope>NUCLEOTIDE SEQUENCE [LARGE SCALE GENOMIC DNA]</scope>
</reference>
<dbReference type="GO" id="GO:0016020">
    <property type="term" value="C:membrane"/>
    <property type="evidence" value="ECO:0007669"/>
    <property type="project" value="InterPro"/>
</dbReference>
<dbReference type="STRING" id="1817813.A2008_00295"/>
<dbReference type="GO" id="GO:0016887">
    <property type="term" value="F:ATP hydrolysis activity"/>
    <property type="evidence" value="ECO:0007669"/>
    <property type="project" value="InterPro"/>
</dbReference>
<dbReference type="Pfam" id="PF00005">
    <property type="entry name" value="ABC_tran"/>
    <property type="match status" value="1"/>
</dbReference>
<dbReference type="InterPro" id="IPR027417">
    <property type="entry name" value="P-loop_NTPase"/>
</dbReference>